<gene>
    <name evidence="2" type="ORF">PGT21_008055</name>
    <name evidence="3" type="ORF">PGTUg99_026141</name>
</gene>
<sequence length="169" mass="18236">MLELDGSSGDDSFPLGERAVPAVQKVHLQITPSPSLAQGNYASGSRSQLLMVYRKGTVCSPGVDRAASAGLAQSATSGQQGTLRDCPPGPHSRGLVKLASFSAAERMTKKASRTPHSSNNSRTRTFNPSALLKKYDHPRTRTWNLLMSTASLRAVVVKRLDHWARQPLL</sequence>
<feature type="compositionally biased region" description="Polar residues" evidence="1">
    <location>
        <begin position="71"/>
        <end position="82"/>
    </location>
</feature>
<organism evidence="2 4">
    <name type="scientific">Puccinia graminis f. sp. tritici</name>
    <dbReference type="NCBI Taxonomy" id="56615"/>
    <lineage>
        <taxon>Eukaryota</taxon>
        <taxon>Fungi</taxon>
        <taxon>Dikarya</taxon>
        <taxon>Basidiomycota</taxon>
        <taxon>Pucciniomycotina</taxon>
        <taxon>Pucciniomycetes</taxon>
        <taxon>Pucciniales</taxon>
        <taxon>Pucciniaceae</taxon>
        <taxon>Puccinia</taxon>
    </lineage>
</organism>
<evidence type="ECO:0000313" key="2">
    <source>
        <dbReference type="EMBL" id="KAA1118849.1"/>
    </source>
</evidence>
<evidence type="ECO:0000313" key="4">
    <source>
        <dbReference type="Proteomes" id="UP000324748"/>
    </source>
</evidence>
<reference evidence="4 5" key="1">
    <citation type="submission" date="2019-05" db="EMBL/GenBank/DDBJ databases">
        <title>Emergence of the Ug99 lineage of the wheat stem rust pathogen through somatic hybridization.</title>
        <authorList>
            <person name="Li F."/>
            <person name="Upadhyaya N.M."/>
            <person name="Sperschneider J."/>
            <person name="Matny O."/>
            <person name="Nguyen-Phuc H."/>
            <person name="Mago R."/>
            <person name="Raley C."/>
            <person name="Miller M.E."/>
            <person name="Silverstein K.A.T."/>
            <person name="Henningsen E."/>
            <person name="Hirsch C.D."/>
            <person name="Visser B."/>
            <person name="Pretorius Z.A."/>
            <person name="Steffenson B.J."/>
            <person name="Schwessinger B."/>
            <person name="Dodds P.N."/>
            <person name="Figueroa M."/>
        </authorList>
    </citation>
    <scope>NUCLEOTIDE SEQUENCE [LARGE SCALE GENOMIC DNA]</scope>
    <source>
        <strain evidence="2">21-0</strain>
        <strain evidence="3 5">Ug99</strain>
    </source>
</reference>
<dbReference type="Proteomes" id="UP000325313">
    <property type="component" value="Unassembled WGS sequence"/>
</dbReference>
<evidence type="ECO:0000256" key="1">
    <source>
        <dbReference type="SAM" id="MobiDB-lite"/>
    </source>
</evidence>
<proteinExistence type="predicted"/>
<protein>
    <submittedName>
        <fullName evidence="2">Uncharacterized protein</fullName>
    </submittedName>
</protein>
<name>A0A5B0R0C3_PUCGR</name>
<feature type="region of interest" description="Disordered" evidence="1">
    <location>
        <begin position="70"/>
        <end position="91"/>
    </location>
</feature>
<dbReference type="AlphaFoldDB" id="A0A5B0R0C3"/>
<keyword evidence="4" id="KW-1185">Reference proteome</keyword>
<dbReference type="EMBL" id="VSWC01000001">
    <property type="protein sequence ID" value="KAA1118849.1"/>
    <property type="molecule type" value="Genomic_DNA"/>
</dbReference>
<dbReference type="EMBL" id="VDEP01000039">
    <property type="protein sequence ID" value="KAA1135452.1"/>
    <property type="molecule type" value="Genomic_DNA"/>
</dbReference>
<evidence type="ECO:0000313" key="3">
    <source>
        <dbReference type="EMBL" id="KAA1135452.1"/>
    </source>
</evidence>
<comment type="caution">
    <text evidence="2">The sequence shown here is derived from an EMBL/GenBank/DDBJ whole genome shotgun (WGS) entry which is preliminary data.</text>
</comment>
<dbReference type="Proteomes" id="UP000324748">
    <property type="component" value="Unassembled WGS sequence"/>
</dbReference>
<accession>A0A5B0R0C3</accession>
<evidence type="ECO:0000313" key="5">
    <source>
        <dbReference type="Proteomes" id="UP000325313"/>
    </source>
</evidence>